<proteinExistence type="predicted"/>
<reference evidence="2 3" key="1">
    <citation type="submission" date="2020-03" db="EMBL/GenBank/DDBJ databases">
        <authorList>
            <person name="Zhu W."/>
        </authorList>
    </citation>
    <scope>NUCLEOTIDE SEQUENCE [LARGE SCALE GENOMIC DNA]</scope>
    <source>
        <strain evidence="2 3">185</strain>
    </source>
</reference>
<gene>
    <name evidence="2" type="ORF">G8D99_09035</name>
</gene>
<dbReference type="EMBL" id="CP049916">
    <property type="protein sequence ID" value="QIO09148.1"/>
    <property type="molecule type" value="Genomic_DNA"/>
</dbReference>
<organism evidence="2 3">
    <name type="scientific">Acinetobacter lanii</name>
    <dbReference type="NCBI Taxonomy" id="2715163"/>
    <lineage>
        <taxon>Bacteria</taxon>
        <taxon>Pseudomonadati</taxon>
        <taxon>Pseudomonadota</taxon>
        <taxon>Gammaproteobacteria</taxon>
        <taxon>Moraxellales</taxon>
        <taxon>Moraxellaceae</taxon>
        <taxon>Acinetobacter</taxon>
    </lineage>
</organism>
<protein>
    <submittedName>
        <fullName evidence="2">Uncharacterized protein</fullName>
    </submittedName>
</protein>
<keyword evidence="1" id="KW-1133">Transmembrane helix</keyword>
<feature type="transmembrane region" description="Helical" evidence="1">
    <location>
        <begin position="120"/>
        <end position="138"/>
    </location>
</feature>
<keyword evidence="1" id="KW-0472">Membrane</keyword>
<dbReference type="AlphaFoldDB" id="A0A6G8S546"/>
<feature type="transmembrane region" description="Helical" evidence="1">
    <location>
        <begin position="16"/>
        <end position="33"/>
    </location>
</feature>
<evidence type="ECO:0000313" key="3">
    <source>
        <dbReference type="Proteomes" id="UP000501939"/>
    </source>
</evidence>
<accession>A0A6G8S546</accession>
<name>A0A6G8S546_9GAMM</name>
<evidence type="ECO:0000313" key="2">
    <source>
        <dbReference type="EMBL" id="QIO09148.1"/>
    </source>
</evidence>
<keyword evidence="3" id="KW-1185">Reference proteome</keyword>
<sequence>MMNFYVLSKLLKQTHSVLWSGYLALLICLYFLLHTAMTGIVVHVIFIALITLSLLHHYISFRVQFDADLLDQFSQTHHDQPENIEQMTQALDQSLMYFKLMPADKAGRDWATRFRGCLKLFKIQILLVILQWISVILLF</sequence>
<keyword evidence="1" id="KW-0812">Transmembrane</keyword>
<dbReference type="Proteomes" id="UP000501939">
    <property type="component" value="Chromosome"/>
</dbReference>
<feature type="transmembrane region" description="Helical" evidence="1">
    <location>
        <begin position="40"/>
        <end position="59"/>
    </location>
</feature>
<dbReference type="RefSeq" id="WP_166324759.1">
    <property type="nucleotide sequence ID" value="NZ_CP049916.1"/>
</dbReference>
<dbReference type="KEGG" id="alj:G8D99_09035"/>
<evidence type="ECO:0000256" key="1">
    <source>
        <dbReference type="SAM" id="Phobius"/>
    </source>
</evidence>